<dbReference type="EMBL" id="BKCJ010010200">
    <property type="protein sequence ID" value="GEU90500.1"/>
    <property type="molecule type" value="Genomic_DNA"/>
</dbReference>
<evidence type="ECO:0000313" key="1">
    <source>
        <dbReference type="EMBL" id="GEU90500.1"/>
    </source>
</evidence>
<organism evidence="1">
    <name type="scientific">Tanacetum cinerariifolium</name>
    <name type="common">Dalmatian daisy</name>
    <name type="synonym">Chrysanthemum cinerariifolium</name>
    <dbReference type="NCBI Taxonomy" id="118510"/>
    <lineage>
        <taxon>Eukaryota</taxon>
        <taxon>Viridiplantae</taxon>
        <taxon>Streptophyta</taxon>
        <taxon>Embryophyta</taxon>
        <taxon>Tracheophyta</taxon>
        <taxon>Spermatophyta</taxon>
        <taxon>Magnoliopsida</taxon>
        <taxon>eudicotyledons</taxon>
        <taxon>Gunneridae</taxon>
        <taxon>Pentapetalae</taxon>
        <taxon>asterids</taxon>
        <taxon>campanulids</taxon>
        <taxon>Asterales</taxon>
        <taxon>Asteraceae</taxon>
        <taxon>Asteroideae</taxon>
        <taxon>Anthemideae</taxon>
        <taxon>Anthemidinae</taxon>
        <taxon>Tanacetum</taxon>
    </lineage>
</organism>
<accession>A0A6L2NWC2</accession>
<dbReference type="AlphaFoldDB" id="A0A6L2NWC2"/>
<comment type="caution">
    <text evidence="1">The sequence shown here is derived from an EMBL/GenBank/DDBJ whole genome shotgun (WGS) entry which is preliminary data.</text>
</comment>
<gene>
    <name evidence="1" type="ORF">Tci_062478</name>
</gene>
<name>A0A6L2NWC2_TANCI</name>
<protein>
    <submittedName>
        <fullName evidence="1">Uncharacterized protein</fullName>
    </submittedName>
</protein>
<proteinExistence type="predicted"/>
<sequence length="72" mass="7861">MGYLAIQTLKWLPLGAEFGYKMCAFRGRNGWVWVLKQGLKPVRLDAEMGGGGLEAEMGGFGAEIGVFRSFSC</sequence>
<reference evidence="1" key="1">
    <citation type="journal article" date="2019" name="Sci. Rep.">
        <title>Draft genome of Tanacetum cinerariifolium, the natural source of mosquito coil.</title>
        <authorList>
            <person name="Yamashiro T."/>
            <person name="Shiraishi A."/>
            <person name="Satake H."/>
            <person name="Nakayama K."/>
        </authorList>
    </citation>
    <scope>NUCLEOTIDE SEQUENCE</scope>
</reference>